<dbReference type="Gene3D" id="2.30.29.80">
    <property type="match status" value="1"/>
</dbReference>
<reference evidence="2 3" key="1">
    <citation type="submission" date="2018-06" db="EMBL/GenBank/DDBJ databases">
        <title>Genomic Encyclopedia of Archaeal and Bacterial Type Strains, Phase II (KMG-II): from individual species to whole genera.</title>
        <authorList>
            <person name="Goeker M."/>
        </authorList>
    </citation>
    <scope>NUCLEOTIDE SEQUENCE [LARGE SCALE GENOMIC DNA]</scope>
    <source>
        <strain evidence="2 3">DSM 21851</strain>
    </source>
</reference>
<evidence type="ECO:0000259" key="1">
    <source>
        <dbReference type="Pfam" id="PF07411"/>
    </source>
</evidence>
<organism evidence="2 3">
    <name type="scientific">Larkinella arboricola</name>
    <dbReference type="NCBI Taxonomy" id="643671"/>
    <lineage>
        <taxon>Bacteria</taxon>
        <taxon>Pseudomonadati</taxon>
        <taxon>Bacteroidota</taxon>
        <taxon>Cytophagia</taxon>
        <taxon>Cytophagales</taxon>
        <taxon>Spirosomataceae</taxon>
        <taxon>Larkinella</taxon>
    </lineage>
</organism>
<dbReference type="OrthoDB" id="961103at2"/>
<dbReference type="RefSeq" id="WP_111630039.1">
    <property type="nucleotide sequence ID" value="NZ_QLMC01000005.1"/>
</dbReference>
<dbReference type="AlphaFoldDB" id="A0A327WS94"/>
<dbReference type="InterPro" id="IPR010879">
    <property type="entry name" value="DUF1508"/>
</dbReference>
<proteinExistence type="predicted"/>
<sequence length="116" mass="13190">MYFLIENNPQFENQYQFRLVKNEQETVLTSELFKSKLDCLTAISAARRAGSDVSNYPLWDLTGNIRFNLFYGDNRLLIGATRYKTVEERDRALQEVAEQIGQAPARDLAPVSALAA</sequence>
<dbReference type="EMBL" id="QLMC01000005">
    <property type="protein sequence ID" value="RAJ94117.1"/>
    <property type="molecule type" value="Genomic_DNA"/>
</dbReference>
<dbReference type="Pfam" id="PF07411">
    <property type="entry name" value="DUF1508"/>
    <property type="match status" value="1"/>
</dbReference>
<feature type="domain" description="DUF1508" evidence="1">
    <location>
        <begin position="13"/>
        <end position="52"/>
    </location>
</feature>
<name>A0A327WS94_LARAB</name>
<evidence type="ECO:0000313" key="3">
    <source>
        <dbReference type="Proteomes" id="UP000248790"/>
    </source>
</evidence>
<evidence type="ECO:0000313" key="2">
    <source>
        <dbReference type="EMBL" id="RAJ94117.1"/>
    </source>
</evidence>
<protein>
    <submittedName>
        <fullName evidence="2">Uncharacterized protein YegP (UPF0339 family)</fullName>
    </submittedName>
</protein>
<keyword evidence="3" id="KW-1185">Reference proteome</keyword>
<dbReference type="Proteomes" id="UP000248790">
    <property type="component" value="Unassembled WGS sequence"/>
</dbReference>
<accession>A0A327WS94</accession>
<comment type="caution">
    <text evidence="2">The sequence shown here is derived from an EMBL/GenBank/DDBJ whole genome shotgun (WGS) entry which is preliminary data.</text>
</comment>
<dbReference type="InterPro" id="IPR036913">
    <property type="entry name" value="YegP-like_sf"/>
</dbReference>
<gene>
    <name evidence="2" type="ORF">LX87_04001</name>
</gene>
<dbReference type="SUPFAM" id="SSF160113">
    <property type="entry name" value="YegP-like"/>
    <property type="match status" value="1"/>
</dbReference>